<evidence type="ECO:0000256" key="9">
    <source>
        <dbReference type="SAM" id="Phobius"/>
    </source>
</evidence>
<dbReference type="Pfam" id="PF08449">
    <property type="entry name" value="UAA"/>
    <property type="match status" value="1"/>
</dbReference>
<dbReference type="GO" id="GO:0046964">
    <property type="term" value="F:3'-phosphoadenosine 5'-phosphosulfate transmembrane transporter activity"/>
    <property type="evidence" value="ECO:0007669"/>
    <property type="project" value="TreeGrafter"/>
</dbReference>
<dbReference type="GO" id="GO:0005789">
    <property type="term" value="C:endoplasmic reticulum membrane"/>
    <property type="evidence" value="ECO:0007669"/>
    <property type="project" value="TreeGrafter"/>
</dbReference>
<dbReference type="OrthoDB" id="10035043at2759"/>
<dbReference type="PANTHER" id="PTHR10778">
    <property type="entry name" value="SOLUTE CARRIER FAMILY 35 MEMBER B"/>
    <property type="match status" value="1"/>
</dbReference>
<organism evidence="11 12">
    <name type="scientific">Elysia chlorotica</name>
    <name type="common">Eastern emerald elysia</name>
    <name type="synonym">Sea slug</name>
    <dbReference type="NCBI Taxonomy" id="188477"/>
    <lineage>
        <taxon>Eukaryota</taxon>
        <taxon>Metazoa</taxon>
        <taxon>Spiralia</taxon>
        <taxon>Lophotrochozoa</taxon>
        <taxon>Mollusca</taxon>
        <taxon>Gastropoda</taxon>
        <taxon>Heterobranchia</taxon>
        <taxon>Euthyneura</taxon>
        <taxon>Panpulmonata</taxon>
        <taxon>Sacoglossa</taxon>
        <taxon>Placobranchoidea</taxon>
        <taxon>Plakobranchidae</taxon>
        <taxon>Elysia</taxon>
    </lineage>
</organism>
<dbReference type="AlphaFoldDB" id="A0A433U764"/>
<comment type="caution">
    <text evidence="11">The sequence shown here is derived from an EMBL/GenBank/DDBJ whole genome shotgun (WGS) entry which is preliminary data.</text>
</comment>
<sequence length="469" mass="51642">MRLGACVLLAVLLVAQAAAKEKAEVSEKEDLVLARSERDTPVNQEDPGRKLADDDWKEFWVFKLALNLLGYATIFVPGYLIISHLRRNRYNESAGPGFFPNLAVLCVFGREQHASASAEEGSVGGKGTSSATPAPEEPFSTRALRLIICVIGLQVSYLTWGVLQERIMTIEYGQTATQPGEFFKDSQFLVFINRILAFIMALIVITVRKQPTHTAPLYKYSFSSFSNIMSSWCQYEALKFVSFPTQVLAKASKVIPVMLMGKVVNGKTYSYHEYFTAGMISVGVSLFLLTSGDATKHKDSVTTTSGLAMLVGYMLFDSFTSNWQGALFTSYKMSSIQMMAGVNLFSCLLTSVSLIEQGGFTSSAAFMLRHPDFVFAAVILSICSASGQLFIFYTISRYGPVVFVIIMTVRQGFAILLSCIIYGHPVTVIGFMGVLLVFLALFLRIYINDRERKLKKLAALTLSGSGSKV</sequence>
<dbReference type="SUPFAM" id="SSF103481">
    <property type="entry name" value="Multidrug resistance efflux transporter EmrE"/>
    <property type="match status" value="1"/>
</dbReference>
<evidence type="ECO:0000256" key="10">
    <source>
        <dbReference type="SAM" id="SignalP"/>
    </source>
</evidence>
<protein>
    <recommendedName>
        <fullName evidence="7">Adenosine 3'-phospho 5'-phosphosulfate transporter 1</fullName>
    </recommendedName>
</protein>
<feature type="transmembrane region" description="Helical" evidence="9">
    <location>
        <begin position="335"/>
        <end position="355"/>
    </location>
</feature>
<evidence type="ECO:0000313" key="11">
    <source>
        <dbReference type="EMBL" id="RUS89657.1"/>
    </source>
</evidence>
<dbReference type="EMBL" id="RQTK01000050">
    <property type="protein sequence ID" value="RUS89657.1"/>
    <property type="molecule type" value="Genomic_DNA"/>
</dbReference>
<keyword evidence="6 9" id="KW-0472">Membrane</keyword>
<comment type="subcellular location">
    <subcellularLocation>
        <location evidence="1">Membrane</location>
        <topology evidence="1">Multi-pass membrane protein</topology>
    </subcellularLocation>
</comment>
<accession>A0A433U764</accession>
<evidence type="ECO:0000313" key="12">
    <source>
        <dbReference type="Proteomes" id="UP000271974"/>
    </source>
</evidence>
<name>A0A433U764_ELYCH</name>
<evidence type="ECO:0000256" key="3">
    <source>
        <dbReference type="ARBA" id="ARBA00022448"/>
    </source>
</evidence>
<evidence type="ECO:0000256" key="2">
    <source>
        <dbReference type="ARBA" id="ARBA00010694"/>
    </source>
</evidence>
<reference evidence="11 12" key="1">
    <citation type="submission" date="2019-01" db="EMBL/GenBank/DDBJ databases">
        <title>A draft genome assembly of the solar-powered sea slug Elysia chlorotica.</title>
        <authorList>
            <person name="Cai H."/>
            <person name="Li Q."/>
            <person name="Fang X."/>
            <person name="Li J."/>
            <person name="Curtis N.E."/>
            <person name="Altenburger A."/>
            <person name="Shibata T."/>
            <person name="Feng M."/>
            <person name="Maeda T."/>
            <person name="Schwartz J.A."/>
            <person name="Shigenobu S."/>
            <person name="Lundholm N."/>
            <person name="Nishiyama T."/>
            <person name="Yang H."/>
            <person name="Hasebe M."/>
            <person name="Li S."/>
            <person name="Pierce S.K."/>
            <person name="Wang J."/>
        </authorList>
    </citation>
    <scope>NUCLEOTIDE SEQUENCE [LARGE SCALE GENOMIC DNA]</scope>
    <source>
        <strain evidence="11">EC2010</strain>
        <tissue evidence="11">Whole organism of an adult</tissue>
    </source>
</reference>
<feature type="transmembrane region" description="Helical" evidence="9">
    <location>
        <begin position="188"/>
        <end position="207"/>
    </location>
</feature>
<dbReference type="InterPro" id="IPR037185">
    <property type="entry name" value="EmrE-like"/>
</dbReference>
<keyword evidence="3" id="KW-0813">Transport</keyword>
<feature type="chain" id="PRO_5019519661" description="Adenosine 3'-phospho 5'-phosphosulfate transporter 1" evidence="10">
    <location>
        <begin position="20"/>
        <end position="469"/>
    </location>
</feature>
<feature type="transmembrane region" description="Helical" evidence="9">
    <location>
        <begin position="143"/>
        <end position="163"/>
    </location>
</feature>
<keyword evidence="5 9" id="KW-1133">Transmembrane helix</keyword>
<dbReference type="InterPro" id="IPR013657">
    <property type="entry name" value="SCL35B1-4/HUT1"/>
</dbReference>
<comment type="similarity">
    <text evidence="2">Belongs to the nucleotide-sugar transporter family. SLC35B subfamily.</text>
</comment>
<feature type="region of interest" description="Disordered" evidence="8">
    <location>
        <begin position="117"/>
        <end position="136"/>
    </location>
</feature>
<feature type="signal peptide" evidence="10">
    <location>
        <begin position="1"/>
        <end position="19"/>
    </location>
</feature>
<feature type="transmembrane region" description="Helical" evidence="9">
    <location>
        <begin position="60"/>
        <end position="82"/>
    </location>
</feature>
<gene>
    <name evidence="11" type="ORF">EGW08_002578</name>
</gene>
<keyword evidence="4 9" id="KW-0812">Transmembrane</keyword>
<feature type="transmembrane region" description="Helical" evidence="9">
    <location>
        <begin position="429"/>
        <end position="447"/>
    </location>
</feature>
<dbReference type="PANTHER" id="PTHR10778:SF13">
    <property type="entry name" value="ADENOSINE 3'-PHOSPHO 5'-PHOSPHOSULFATE TRANSPORTER 1"/>
    <property type="match status" value="1"/>
</dbReference>
<dbReference type="STRING" id="188477.A0A433U764"/>
<proteinExistence type="inferred from homology"/>
<evidence type="ECO:0000256" key="5">
    <source>
        <dbReference type="ARBA" id="ARBA00022989"/>
    </source>
</evidence>
<evidence type="ECO:0000256" key="7">
    <source>
        <dbReference type="ARBA" id="ARBA00039668"/>
    </source>
</evidence>
<keyword evidence="12" id="KW-1185">Reference proteome</keyword>
<dbReference type="Proteomes" id="UP000271974">
    <property type="component" value="Unassembled WGS sequence"/>
</dbReference>
<feature type="transmembrane region" description="Helical" evidence="9">
    <location>
        <begin position="274"/>
        <end position="292"/>
    </location>
</feature>
<evidence type="ECO:0000256" key="1">
    <source>
        <dbReference type="ARBA" id="ARBA00004141"/>
    </source>
</evidence>
<evidence type="ECO:0000256" key="4">
    <source>
        <dbReference type="ARBA" id="ARBA00022692"/>
    </source>
</evidence>
<feature type="transmembrane region" description="Helical" evidence="9">
    <location>
        <begin position="375"/>
        <end position="395"/>
    </location>
</feature>
<feature type="transmembrane region" description="Helical" evidence="9">
    <location>
        <begin position="304"/>
        <end position="323"/>
    </location>
</feature>
<evidence type="ECO:0000256" key="6">
    <source>
        <dbReference type="ARBA" id="ARBA00023136"/>
    </source>
</evidence>
<dbReference type="GO" id="GO:0000139">
    <property type="term" value="C:Golgi membrane"/>
    <property type="evidence" value="ECO:0007669"/>
    <property type="project" value="TreeGrafter"/>
</dbReference>
<keyword evidence="10" id="KW-0732">Signal</keyword>
<feature type="transmembrane region" description="Helical" evidence="9">
    <location>
        <begin position="402"/>
        <end position="423"/>
    </location>
</feature>
<evidence type="ECO:0000256" key="8">
    <source>
        <dbReference type="SAM" id="MobiDB-lite"/>
    </source>
</evidence>